<dbReference type="AlphaFoldDB" id="A0A7K3WX03"/>
<keyword evidence="2" id="KW-0175">Coiled coil</keyword>
<dbReference type="Gene3D" id="2.40.50.100">
    <property type="match status" value="1"/>
</dbReference>
<proteinExistence type="inferred from homology"/>
<protein>
    <submittedName>
        <fullName evidence="5">Efflux RND transporter periplasmic adaptor subunit</fullName>
    </submittedName>
</protein>
<dbReference type="InterPro" id="IPR058625">
    <property type="entry name" value="MdtA-like_BSH"/>
</dbReference>
<dbReference type="Pfam" id="PF26002">
    <property type="entry name" value="Beta-barrel_AprE"/>
    <property type="match status" value="1"/>
</dbReference>
<reference evidence="5 6" key="1">
    <citation type="submission" date="2020-02" db="EMBL/GenBank/DDBJ databases">
        <title>Out from the shadows clarifying the taxonomy of the family Cryomorphaceae and related taxa by utilizing the GTDB taxonomic framework.</title>
        <authorList>
            <person name="Bowman J.P."/>
        </authorList>
    </citation>
    <scope>NUCLEOTIDE SEQUENCE [LARGE SCALE GENOMIC DNA]</scope>
    <source>
        <strain evidence="5 6">QSSC 1-22</strain>
    </source>
</reference>
<feature type="domain" description="AprE-like beta-barrel" evidence="4">
    <location>
        <begin position="240"/>
        <end position="329"/>
    </location>
</feature>
<dbReference type="GO" id="GO:0015562">
    <property type="term" value="F:efflux transmembrane transporter activity"/>
    <property type="evidence" value="ECO:0007669"/>
    <property type="project" value="TreeGrafter"/>
</dbReference>
<dbReference type="InterPro" id="IPR006143">
    <property type="entry name" value="RND_pump_MFP"/>
</dbReference>
<accession>A0A7K3WX03</accession>
<dbReference type="SUPFAM" id="SSF111369">
    <property type="entry name" value="HlyD-like secretion proteins"/>
    <property type="match status" value="1"/>
</dbReference>
<feature type="coiled-coil region" evidence="2">
    <location>
        <begin position="100"/>
        <end position="127"/>
    </location>
</feature>
<evidence type="ECO:0000256" key="2">
    <source>
        <dbReference type="SAM" id="Coils"/>
    </source>
</evidence>
<evidence type="ECO:0000313" key="6">
    <source>
        <dbReference type="Proteomes" id="UP000486602"/>
    </source>
</evidence>
<evidence type="ECO:0000259" key="3">
    <source>
        <dbReference type="Pfam" id="PF25917"/>
    </source>
</evidence>
<dbReference type="Gene3D" id="2.40.30.170">
    <property type="match status" value="1"/>
</dbReference>
<dbReference type="PANTHER" id="PTHR30469">
    <property type="entry name" value="MULTIDRUG RESISTANCE PROTEIN MDTA"/>
    <property type="match status" value="1"/>
</dbReference>
<dbReference type="Pfam" id="PF25917">
    <property type="entry name" value="BSH_RND"/>
    <property type="match status" value="1"/>
</dbReference>
<dbReference type="PANTHER" id="PTHR30469:SF33">
    <property type="entry name" value="SLR1207 PROTEIN"/>
    <property type="match status" value="1"/>
</dbReference>
<organism evidence="5 6">
    <name type="scientific">Cryomorpha ignava</name>
    <dbReference type="NCBI Taxonomy" id="101383"/>
    <lineage>
        <taxon>Bacteria</taxon>
        <taxon>Pseudomonadati</taxon>
        <taxon>Bacteroidota</taxon>
        <taxon>Flavobacteriia</taxon>
        <taxon>Flavobacteriales</taxon>
        <taxon>Cryomorphaceae</taxon>
        <taxon>Cryomorpha</taxon>
    </lineage>
</organism>
<evidence type="ECO:0000259" key="4">
    <source>
        <dbReference type="Pfam" id="PF26002"/>
    </source>
</evidence>
<dbReference type="NCBIfam" id="TIGR01730">
    <property type="entry name" value="RND_mfp"/>
    <property type="match status" value="1"/>
</dbReference>
<sequence length="440" mass="47970">MTKKKKRFIWISVIIVVVLAVIAWSKSKSGDSFKVTTSEVVERTIVETVIANGKIQPETEVIISSEVSGKILELPFKEGAKVKKGDLLVKINPDLAQASLDRTQAALNNAKANKAGADARLVQAEAQFRNNESIRSRNQILLDKGAISQADFENIEASFETAEAEVKAARESAKAASYTIQSAMAGVKEASDSYDRTTIYSPMDGTISRLNVEVGEQVVGAMQMTGTEIMRVANLDVMEVLADVNESDIVRVRFNDTANVEVDAYLGRKFKGIVTEIANSAKNAGMSADQVTNFEVKIRILQESYADLNDAAMSPFRPGMNATVDVRTKIRENVLSVPIESITQRTDTSKAKSRSSVERILGETKAEDQKPITCVFILSGNTVEVVAVETGIQDDRYIEITSGLSTGDKIVSGPFDLVSQKLMPGDEVKVVSKENLYKKD</sequence>
<comment type="caution">
    <text evidence="5">The sequence shown here is derived from an EMBL/GenBank/DDBJ whole genome shotgun (WGS) entry which is preliminary data.</text>
</comment>
<evidence type="ECO:0000256" key="1">
    <source>
        <dbReference type="ARBA" id="ARBA00009477"/>
    </source>
</evidence>
<comment type="similarity">
    <text evidence="1">Belongs to the membrane fusion protein (MFP) (TC 8.A.1) family.</text>
</comment>
<dbReference type="Gene3D" id="1.10.287.470">
    <property type="entry name" value="Helix hairpin bin"/>
    <property type="match status" value="1"/>
</dbReference>
<dbReference type="Gene3D" id="2.40.420.20">
    <property type="match status" value="1"/>
</dbReference>
<dbReference type="RefSeq" id="WP_163286623.1">
    <property type="nucleotide sequence ID" value="NZ_JAAGVY010000042.1"/>
</dbReference>
<feature type="domain" description="Multidrug resistance protein MdtA-like barrel-sandwich hybrid" evidence="3">
    <location>
        <begin position="61"/>
        <end position="221"/>
    </location>
</feature>
<name>A0A7K3WX03_9FLAO</name>
<gene>
    <name evidence="5" type="ORF">G3O08_16815</name>
</gene>
<evidence type="ECO:0000313" key="5">
    <source>
        <dbReference type="EMBL" id="NEN25165.1"/>
    </source>
</evidence>
<keyword evidence="6" id="KW-1185">Reference proteome</keyword>
<dbReference type="EMBL" id="JAAGVY010000042">
    <property type="protein sequence ID" value="NEN25165.1"/>
    <property type="molecule type" value="Genomic_DNA"/>
</dbReference>
<dbReference type="InterPro" id="IPR058982">
    <property type="entry name" value="Beta-barrel_AprE"/>
</dbReference>
<dbReference type="GO" id="GO:1990281">
    <property type="term" value="C:efflux pump complex"/>
    <property type="evidence" value="ECO:0007669"/>
    <property type="project" value="TreeGrafter"/>
</dbReference>
<dbReference type="Proteomes" id="UP000486602">
    <property type="component" value="Unassembled WGS sequence"/>
</dbReference>